<dbReference type="Pfam" id="PF13765">
    <property type="entry name" value="PRY"/>
    <property type="match status" value="1"/>
</dbReference>
<accession>A0A8C8VFF3</accession>
<evidence type="ECO:0000256" key="1">
    <source>
        <dbReference type="ARBA" id="ARBA00022723"/>
    </source>
</evidence>
<name>A0A8C8VFF3_9SAUR</name>
<dbReference type="SMART" id="SM00184">
    <property type="entry name" value="RING"/>
    <property type="match status" value="1"/>
</dbReference>
<keyword evidence="9" id="KW-1185">Reference proteome</keyword>
<reference evidence="8" key="1">
    <citation type="submission" date="2025-08" db="UniProtKB">
        <authorList>
            <consortium name="Ensembl"/>
        </authorList>
    </citation>
    <scope>IDENTIFICATION</scope>
</reference>
<dbReference type="SMART" id="SM00589">
    <property type="entry name" value="PRY"/>
    <property type="match status" value="1"/>
</dbReference>
<dbReference type="Pfam" id="PF00643">
    <property type="entry name" value="zf-B_box"/>
    <property type="match status" value="1"/>
</dbReference>
<dbReference type="Gene3D" id="2.60.120.920">
    <property type="match status" value="1"/>
</dbReference>
<evidence type="ECO:0000259" key="7">
    <source>
        <dbReference type="PROSITE" id="PS50188"/>
    </source>
</evidence>
<dbReference type="SMART" id="SM00449">
    <property type="entry name" value="SPRY"/>
    <property type="match status" value="1"/>
</dbReference>
<dbReference type="PANTHER" id="PTHR24103">
    <property type="entry name" value="E3 UBIQUITIN-PROTEIN LIGASE TRIM"/>
    <property type="match status" value="1"/>
</dbReference>
<dbReference type="InterPro" id="IPR006574">
    <property type="entry name" value="PRY"/>
</dbReference>
<evidence type="ECO:0000259" key="5">
    <source>
        <dbReference type="PROSITE" id="PS50089"/>
    </source>
</evidence>
<keyword evidence="3" id="KW-0862">Zinc</keyword>
<dbReference type="SMART" id="SM00336">
    <property type="entry name" value="BBOX"/>
    <property type="match status" value="1"/>
</dbReference>
<dbReference type="Gene3D" id="3.30.160.60">
    <property type="entry name" value="Classic Zinc Finger"/>
    <property type="match status" value="1"/>
</dbReference>
<dbReference type="FunFam" id="2.60.120.920:FF:000004">
    <property type="entry name" value="Butyrophilin subfamily 1 member A1"/>
    <property type="match status" value="1"/>
</dbReference>
<dbReference type="Gene3D" id="3.30.40.10">
    <property type="entry name" value="Zinc/RING finger domain, C3HC4 (zinc finger)"/>
    <property type="match status" value="1"/>
</dbReference>
<dbReference type="CDD" id="cd16594">
    <property type="entry name" value="RING-HC_TRIM7-like_C-IV"/>
    <property type="match status" value="1"/>
</dbReference>
<feature type="domain" description="RING-type" evidence="5">
    <location>
        <begin position="15"/>
        <end position="56"/>
    </location>
</feature>
<dbReference type="CDD" id="cd12888">
    <property type="entry name" value="SPRY_PRY_TRIM7_like"/>
    <property type="match status" value="1"/>
</dbReference>
<dbReference type="SUPFAM" id="SSF49899">
    <property type="entry name" value="Concanavalin A-like lectins/glucanases"/>
    <property type="match status" value="1"/>
</dbReference>
<evidence type="ECO:0000313" key="8">
    <source>
        <dbReference type="Ensembl" id="ENSPCEP00000004134.1"/>
    </source>
</evidence>
<dbReference type="Proteomes" id="UP000694393">
    <property type="component" value="Unplaced"/>
</dbReference>
<dbReference type="SUPFAM" id="SSF57845">
    <property type="entry name" value="B-box zinc-binding domain"/>
    <property type="match status" value="1"/>
</dbReference>
<evidence type="ECO:0008006" key="10">
    <source>
        <dbReference type="Google" id="ProtNLM"/>
    </source>
</evidence>
<dbReference type="PROSITE" id="PS00518">
    <property type="entry name" value="ZF_RING_1"/>
    <property type="match status" value="1"/>
</dbReference>
<sequence>MAASSPLDLQDEASCPICLETFQDPVITECGHNFCEACISRCWEESDTDISCPRCRETVQQRNLRPNRQLANILEIIKGLSLKAEKGSGEGRECEEHQEPLKLFCEEDQTPICVVCDRSQAHRAHAVVPIEEAAQEYKVGNHCPTQRAIGEWDKPTNRPRAEDRGAMAPFSLGPMASQQKGAVLPSCWEASGSRQEGIQADPGKKAAAATLSLRTYLLILTLCFPLFPVNVTLDPDTAHPELLLFEDQRSVRWGDKWHRLPDNPKRFDTVECVLGCEGFKSGRYCWEVEVEGEIIWAVGVARESVRRKGLICFNPEWGIWAVEQWWGEFQALTSPRTPLLLSWIPRRIRVYLDYEQGLVTFLDADNDAPIFTFPPASFRGEKIYPWLWVQSAGSQLRLCP</sequence>
<feature type="domain" description="B30.2/SPRY" evidence="7">
    <location>
        <begin position="211"/>
        <end position="400"/>
    </location>
</feature>
<dbReference type="PROSITE" id="PS50188">
    <property type="entry name" value="B302_SPRY"/>
    <property type="match status" value="1"/>
</dbReference>
<dbReference type="Ensembl" id="ENSPCET00000004264.1">
    <property type="protein sequence ID" value="ENSPCEP00000004134.1"/>
    <property type="gene ID" value="ENSPCEG00000003304.1"/>
</dbReference>
<dbReference type="InterPro" id="IPR003877">
    <property type="entry name" value="SPRY_dom"/>
</dbReference>
<dbReference type="PROSITE" id="PS50089">
    <property type="entry name" value="ZF_RING_2"/>
    <property type="match status" value="1"/>
</dbReference>
<dbReference type="InterPro" id="IPR013083">
    <property type="entry name" value="Znf_RING/FYVE/PHD"/>
</dbReference>
<dbReference type="InterPro" id="IPR001870">
    <property type="entry name" value="B30.2/SPRY"/>
</dbReference>
<dbReference type="PRINTS" id="PR01407">
    <property type="entry name" value="BUTYPHLNCDUF"/>
</dbReference>
<evidence type="ECO:0000256" key="3">
    <source>
        <dbReference type="ARBA" id="ARBA00022833"/>
    </source>
</evidence>
<dbReference type="PROSITE" id="PS50119">
    <property type="entry name" value="ZF_BBOX"/>
    <property type="match status" value="1"/>
</dbReference>
<evidence type="ECO:0000256" key="2">
    <source>
        <dbReference type="ARBA" id="ARBA00022771"/>
    </source>
</evidence>
<organism evidence="8 9">
    <name type="scientific">Pelusios castaneus</name>
    <name type="common">West African mud turtle</name>
    <dbReference type="NCBI Taxonomy" id="367368"/>
    <lineage>
        <taxon>Eukaryota</taxon>
        <taxon>Metazoa</taxon>
        <taxon>Chordata</taxon>
        <taxon>Craniata</taxon>
        <taxon>Vertebrata</taxon>
        <taxon>Euteleostomi</taxon>
        <taxon>Archelosauria</taxon>
        <taxon>Testudinata</taxon>
        <taxon>Testudines</taxon>
        <taxon>Pleurodira</taxon>
        <taxon>Pelomedusidae</taxon>
        <taxon>Pelusios</taxon>
    </lineage>
</organism>
<dbReference type="InterPro" id="IPR000315">
    <property type="entry name" value="Znf_B-box"/>
</dbReference>
<dbReference type="InterPro" id="IPR001841">
    <property type="entry name" value="Znf_RING"/>
</dbReference>
<dbReference type="CDD" id="cd19762">
    <property type="entry name" value="Bbox2_TRIM7-like"/>
    <property type="match status" value="1"/>
</dbReference>
<keyword evidence="2 4" id="KW-0863">Zinc-finger</keyword>
<dbReference type="Pfam" id="PF15227">
    <property type="entry name" value="zf-C3HC4_4"/>
    <property type="match status" value="1"/>
</dbReference>
<dbReference type="InterPro" id="IPR003879">
    <property type="entry name" value="Butyrophylin_SPRY"/>
</dbReference>
<evidence type="ECO:0000256" key="4">
    <source>
        <dbReference type="PROSITE-ProRule" id="PRU00024"/>
    </source>
</evidence>
<reference evidence="8" key="2">
    <citation type="submission" date="2025-09" db="UniProtKB">
        <authorList>
            <consortium name="Ensembl"/>
        </authorList>
    </citation>
    <scope>IDENTIFICATION</scope>
</reference>
<evidence type="ECO:0000259" key="6">
    <source>
        <dbReference type="PROSITE" id="PS50119"/>
    </source>
</evidence>
<dbReference type="SUPFAM" id="SSF57850">
    <property type="entry name" value="RING/U-box"/>
    <property type="match status" value="1"/>
</dbReference>
<protein>
    <recommendedName>
        <fullName evidence="10">Zinc finger protein RFP-like</fullName>
    </recommendedName>
</protein>
<dbReference type="GO" id="GO:0008270">
    <property type="term" value="F:zinc ion binding"/>
    <property type="evidence" value="ECO:0007669"/>
    <property type="project" value="UniProtKB-KW"/>
</dbReference>
<evidence type="ECO:0000313" key="9">
    <source>
        <dbReference type="Proteomes" id="UP000694393"/>
    </source>
</evidence>
<feature type="domain" description="B box-type" evidence="6">
    <location>
        <begin position="89"/>
        <end position="130"/>
    </location>
</feature>
<keyword evidence="1" id="KW-0479">Metal-binding</keyword>
<dbReference type="Pfam" id="PF00622">
    <property type="entry name" value="SPRY"/>
    <property type="match status" value="1"/>
</dbReference>
<dbReference type="AlphaFoldDB" id="A0A8C8VFF3"/>
<dbReference type="InterPro" id="IPR043136">
    <property type="entry name" value="B30.2/SPRY_sf"/>
</dbReference>
<dbReference type="InterPro" id="IPR017907">
    <property type="entry name" value="Znf_RING_CS"/>
</dbReference>
<dbReference type="InterPro" id="IPR013320">
    <property type="entry name" value="ConA-like_dom_sf"/>
</dbReference>
<proteinExistence type="predicted"/>
<dbReference type="InterPro" id="IPR050143">
    <property type="entry name" value="TRIM/RBCC"/>
</dbReference>